<dbReference type="AlphaFoldDB" id="C1DUP5"/>
<keyword evidence="13" id="KW-0573">Peptidoglycan synthesis</keyword>
<keyword evidence="17" id="KW-0961">Cell wall biogenesis/degradation</keyword>
<keyword evidence="6" id="KW-0121">Carboxypeptidase</keyword>
<feature type="region of interest" description="Disordered" evidence="21">
    <location>
        <begin position="734"/>
        <end position="775"/>
    </location>
</feature>
<dbReference type="OrthoDB" id="9766909at2"/>
<keyword evidence="12" id="KW-0133">Cell shape</keyword>
<comment type="similarity">
    <text evidence="4">In the N-terminal section; belongs to the glycosyltransferase 51 family.</text>
</comment>
<evidence type="ECO:0000256" key="19">
    <source>
        <dbReference type="ARBA" id="ARBA00049902"/>
    </source>
</evidence>
<comment type="similarity">
    <text evidence="3">In the C-terminal section; belongs to the transpeptidase family.</text>
</comment>
<keyword evidence="7" id="KW-0645">Protease</keyword>
<keyword evidence="5" id="KW-1003">Cell membrane</keyword>
<dbReference type="PANTHER" id="PTHR32282:SF11">
    <property type="entry name" value="PENICILLIN-BINDING PROTEIN 1B"/>
    <property type="match status" value="1"/>
</dbReference>
<evidence type="ECO:0000256" key="7">
    <source>
        <dbReference type="ARBA" id="ARBA00022670"/>
    </source>
</evidence>
<dbReference type="NCBIfam" id="TIGR02074">
    <property type="entry name" value="PBP_1a_fam"/>
    <property type="match status" value="1"/>
</dbReference>
<dbReference type="STRING" id="204536.SULAZ_0853"/>
<evidence type="ECO:0000256" key="1">
    <source>
        <dbReference type="ARBA" id="ARBA00004236"/>
    </source>
</evidence>
<dbReference type="InterPro" id="IPR050396">
    <property type="entry name" value="Glycosyltr_51/Transpeptidase"/>
</dbReference>
<keyword evidence="14" id="KW-1133">Transmembrane helix</keyword>
<comment type="subcellular location">
    <subcellularLocation>
        <location evidence="1">Cell membrane</location>
    </subcellularLocation>
</comment>
<dbReference type="PANTHER" id="PTHR32282">
    <property type="entry name" value="BINDING PROTEIN TRANSPEPTIDASE, PUTATIVE-RELATED"/>
    <property type="match status" value="1"/>
</dbReference>
<dbReference type="InterPro" id="IPR023346">
    <property type="entry name" value="Lysozyme-like_dom_sf"/>
</dbReference>
<dbReference type="GO" id="GO:0008955">
    <property type="term" value="F:peptidoglycan glycosyltransferase activity"/>
    <property type="evidence" value="ECO:0007669"/>
    <property type="project" value="UniProtKB-EC"/>
</dbReference>
<dbReference type="GO" id="GO:0030288">
    <property type="term" value="C:outer membrane-bounded periplasmic space"/>
    <property type="evidence" value="ECO:0007669"/>
    <property type="project" value="TreeGrafter"/>
</dbReference>
<reference evidence="24 25" key="1">
    <citation type="journal article" date="2009" name="J. Bacteriol.">
        <title>Complete and draft genome sequences of six members of the Aquificales.</title>
        <authorList>
            <person name="Reysenbach A.L."/>
            <person name="Hamamura N."/>
            <person name="Podar M."/>
            <person name="Griffiths E."/>
            <person name="Ferreira S."/>
            <person name="Hochstein R."/>
            <person name="Heidelberg J."/>
            <person name="Johnson J."/>
            <person name="Mead D."/>
            <person name="Pohorille A."/>
            <person name="Sarmiento M."/>
            <person name="Schweighofer K."/>
            <person name="Seshadri R."/>
            <person name="Voytek M.A."/>
        </authorList>
    </citation>
    <scope>NUCLEOTIDE SEQUENCE [LARGE SCALE GENOMIC DNA]</scope>
    <source>
        <strain evidence="25">Az-Fu1 / DSM 15241 / OCM 825</strain>
    </source>
</reference>
<comment type="pathway">
    <text evidence="20">Glycan biosynthesis.</text>
</comment>
<evidence type="ECO:0000256" key="13">
    <source>
        <dbReference type="ARBA" id="ARBA00022984"/>
    </source>
</evidence>
<dbReference type="KEGG" id="saf:SULAZ_0853"/>
<evidence type="ECO:0000256" key="9">
    <source>
        <dbReference type="ARBA" id="ARBA00022679"/>
    </source>
</evidence>
<keyword evidence="11 24" id="KW-0378">Hydrolase</keyword>
<feature type="compositionally biased region" description="Basic and acidic residues" evidence="21">
    <location>
        <begin position="764"/>
        <end position="775"/>
    </location>
</feature>
<evidence type="ECO:0000313" key="25">
    <source>
        <dbReference type="Proteomes" id="UP000001369"/>
    </source>
</evidence>
<evidence type="ECO:0000256" key="11">
    <source>
        <dbReference type="ARBA" id="ARBA00022801"/>
    </source>
</evidence>
<evidence type="ECO:0000259" key="23">
    <source>
        <dbReference type="Pfam" id="PF00912"/>
    </source>
</evidence>
<evidence type="ECO:0000259" key="22">
    <source>
        <dbReference type="Pfam" id="PF00905"/>
    </source>
</evidence>
<evidence type="ECO:0000256" key="17">
    <source>
        <dbReference type="ARBA" id="ARBA00023316"/>
    </source>
</evidence>
<dbReference type="HOGENOM" id="CLU_006354_2_4_0"/>
<dbReference type="InterPro" id="IPR036950">
    <property type="entry name" value="PBP_transglycosylase"/>
</dbReference>
<keyword evidence="16" id="KW-0511">Multifunctional enzyme</keyword>
<name>C1DUP5_SULAA</name>
<dbReference type="GO" id="GO:0009002">
    <property type="term" value="F:serine-type D-Ala-D-Ala carboxypeptidase activity"/>
    <property type="evidence" value="ECO:0007669"/>
    <property type="project" value="UniProtKB-EC"/>
</dbReference>
<dbReference type="GO" id="GO:0006508">
    <property type="term" value="P:proteolysis"/>
    <property type="evidence" value="ECO:0007669"/>
    <property type="project" value="UniProtKB-KW"/>
</dbReference>
<dbReference type="eggNOG" id="COG5009">
    <property type="taxonomic scope" value="Bacteria"/>
</dbReference>
<evidence type="ECO:0000256" key="14">
    <source>
        <dbReference type="ARBA" id="ARBA00022989"/>
    </source>
</evidence>
<comment type="pathway">
    <text evidence="2">Cell wall biogenesis; peptidoglycan biosynthesis.</text>
</comment>
<dbReference type="SUPFAM" id="SSF53955">
    <property type="entry name" value="Lysozyme-like"/>
    <property type="match status" value="1"/>
</dbReference>
<keyword evidence="25" id="KW-1185">Reference proteome</keyword>
<keyword evidence="9 24" id="KW-0808">Transferase</keyword>
<comment type="catalytic activity">
    <reaction evidence="19">
        <text>[GlcNAc-(1-&gt;4)-Mur2Ac(oyl-L-Ala-gamma-D-Glu-L-Lys-D-Ala-D-Ala)](n)-di-trans,octa-cis-undecaprenyl diphosphate + beta-D-GlcNAc-(1-&gt;4)-Mur2Ac(oyl-L-Ala-gamma-D-Glu-L-Lys-D-Ala-D-Ala)-di-trans,octa-cis-undecaprenyl diphosphate = [GlcNAc-(1-&gt;4)-Mur2Ac(oyl-L-Ala-gamma-D-Glu-L-Lys-D-Ala-D-Ala)](n+1)-di-trans,octa-cis-undecaprenyl diphosphate + di-trans,octa-cis-undecaprenyl diphosphate + H(+)</text>
        <dbReference type="Rhea" id="RHEA:23708"/>
        <dbReference type="Rhea" id="RHEA-COMP:9602"/>
        <dbReference type="Rhea" id="RHEA-COMP:9603"/>
        <dbReference type="ChEBI" id="CHEBI:15378"/>
        <dbReference type="ChEBI" id="CHEBI:58405"/>
        <dbReference type="ChEBI" id="CHEBI:60033"/>
        <dbReference type="ChEBI" id="CHEBI:78435"/>
        <dbReference type="EC" id="2.4.99.28"/>
    </reaction>
</comment>
<dbReference type="GO" id="GO:0008658">
    <property type="term" value="F:penicillin binding"/>
    <property type="evidence" value="ECO:0007669"/>
    <property type="project" value="InterPro"/>
</dbReference>
<feature type="domain" description="Penicillin-binding protein transpeptidase" evidence="22">
    <location>
        <begin position="400"/>
        <end position="645"/>
    </location>
</feature>
<dbReference type="Gene3D" id="1.10.3810.10">
    <property type="entry name" value="Biosynthetic peptidoglycan transglycosylase-like"/>
    <property type="match status" value="1"/>
</dbReference>
<dbReference type="InterPro" id="IPR012338">
    <property type="entry name" value="Beta-lactam/transpept-like"/>
</dbReference>
<evidence type="ECO:0000256" key="2">
    <source>
        <dbReference type="ARBA" id="ARBA00004752"/>
    </source>
</evidence>
<evidence type="ECO:0000256" key="5">
    <source>
        <dbReference type="ARBA" id="ARBA00022475"/>
    </source>
</evidence>
<dbReference type="InterPro" id="IPR001264">
    <property type="entry name" value="Glyco_trans_51"/>
</dbReference>
<dbReference type="Proteomes" id="UP000001369">
    <property type="component" value="Chromosome"/>
</dbReference>
<evidence type="ECO:0000256" key="16">
    <source>
        <dbReference type="ARBA" id="ARBA00023268"/>
    </source>
</evidence>
<organism evidence="24 25">
    <name type="scientific">Sulfurihydrogenibium azorense (strain DSM 15241 / OCM 825 / Az-Fu1)</name>
    <dbReference type="NCBI Taxonomy" id="204536"/>
    <lineage>
        <taxon>Bacteria</taxon>
        <taxon>Pseudomonadati</taxon>
        <taxon>Aquificota</taxon>
        <taxon>Aquificia</taxon>
        <taxon>Aquificales</taxon>
        <taxon>Hydrogenothermaceae</taxon>
        <taxon>Sulfurihydrogenibium</taxon>
    </lineage>
</organism>
<dbReference type="GO" id="GO:0008360">
    <property type="term" value="P:regulation of cell shape"/>
    <property type="evidence" value="ECO:0007669"/>
    <property type="project" value="UniProtKB-KW"/>
</dbReference>
<evidence type="ECO:0000313" key="24">
    <source>
        <dbReference type="EMBL" id="ACN99468.1"/>
    </source>
</evidence>
<evidence type="ECO:0000256" key="15">
    <source>
        <dbReference type="ARBA" id="ARBA00023136"/>
    </source>
</evidence>
<dbReference type="RefSeq" id="WP_012674782.1">
    <property type="nucleotide sequence ID" value="NC_012438.1"/>
</dbReference>
<evidence type="ECO:0000256" key="20">
    <source>
        <dbReference type="ARBA" id="ARBA00060592"/>
    </source>
</evidence>
<dbReference type="CAZy" id="GT51">
    <property type="family name" value="Glycosyltransferase Family 51"/>
</dbReference>
<dbReference type="InterPro" id="IPR001460">
    <property type="entry name" value="PCN-bd_Tpept"/>
</dbReference>
<evidence type="ECO:0000256" key="10">
    <source>
        <dbReference type="ARBA" id="ARBA00022692"/>
    </source>
</evidence>
<gene>
    <name evidence="24" type="ordered locus">SULAZ_0853</name>
</gene>
<dbReference type="EMBL" id="CP001229">
    <property type="protein sequence ID" value="ACN99468.1"/>
    <property type="molecule type" value="Genomic_DNA"/>
</dbReference>
<feature type="compositionally biased region" description="Low complexity" evidence="21">
    <location>
        <begin position="747"/>
        <end position="762"/>
    </location>
</feature>
<evidence type="ECO:0000256" key="6">
    <source>
        <dbReference type="ARBA" id="ARBA00022645"/>
    </source>
</evidence>
<protein>
    <submittedName>
        <fullName evidence="24">Penicillin-binding protein 1A</fullName>
        <ecNumber evidence="24">2.4.2.-</ecNumber>
        <ecNumber evidence="24">3.4.-.-</ecNumber>
    </submittedName>
</protein>
<dbReference type="FunFam" id="1.10.3810.10:FF:000003">
    <property type="entry name" value="Penicillin-binding protein 1a"/>
    <property type="match status" value="1"/>
</dbReference>
<evidence type="ECO:0000256" key="21">
    <source>
        <dbReference type="SAM" id="MobiDB-lite"/>
    </source>
</evidence>
<dbReference type="SUPFAM" id="SSF56601">
    <property type="entry name" value="beta-lactamase/transpeptidase-like"/>
    <property type="match status" value="1"/>
</dbReference>
<dbReference type="Gene3D" id="3.40.710.10">
    <property type="entry name" value="DD-peptidase/beta-lactamase superfamily"/>
    <property type="match status" value="2"/>
</dbReference>
<dbReference type="Pfam" id="PF00912">
    <property type="entry name" value="Transgly"/>
    <property type="match status" value="1"/>
</dbReference>
<feature type="domain" description="Glycosyl transferase family 51" evidence="23">
    <location>
        <begin position="60"/>
        <end position="226"/>
    </location>
</feature>
<dbReference type="EC" id="3.4.-.-" evidence="24"/>
<keyword evidence="10" id="KW-0812">Transmembrane</keyword>
<comment type="catalytic activity">
    <reaction evidence="18">
        <text>Preferential cleavage: (Ac)2-L-Lys-D-Ala-|-D-Ala. Also transpeptidation of peptidyl-alanyl moieties that are N-acyl substituents of D-alanine.</text>
        <dbReference type="EC" id="3.4.16.4"/>
    </reaction>
</comment>
<keyword evidence="15" id="KW-0472">Membrane</keyword>
<dbReference type="EC" id="2.4.2.-" evidence="24"/>
<evidence type="ECO:0000256" key="4">
    <source>
        <dbReference type="ARBA" id="ARBA00007739"/>
    </source>
</evidence>
<keyword evidence="8 24" id="KW-0328">Glycosyltransferase</keyword>
<evidence type="ECO:0000256" key="12">
    <source>
        <dbReference type="ARBA" id="ARBA00022960"/>
    </source>
</evidence>
<sequence>MNRVVLIGLSIFSLLFLVFGIYVFVITRDLPDVRQLENWKPPEASVILDYQDKVYNELFIQKRYYVSIDKIPDHVKKAFIATEDKTFYSNPGIDIFAIIRAGIKNIIKMGKAEGGSTISQQLAKNLFLTPEKSLSRKIKEAVLAVRLNKIYSKDKILEMYLNQIYLGQGSYGVEAAARTYFGKSISQVDLCEAAVLAGLPKAPSKYNPYVNPDLAEKRKQVVLQRMLEEGYITEADYKSCVEKPIKLAGIIRSDNFNDYFTEIIRQWVIDNYGEDAISQGGLKIYTTIDTALQMYAQKRVQQWLEDLQNRVGFPKLSKDDIEYLKVRYENQKVSPDTIIKNYIYVAQIKSISKGKISFSIDQVEGEALVKNTANLKVGDYVYVRYQENGTFKVLPFLEAAVVSIDSKTGGIRVLIGGYEFRKSQFNRVFQSKRQPGSAIKPIIYMAALLNGYTQISTLEDKPISFWDYSQNKEWTPKNYDGNYYGTVTLRKALAKSLNAATVYLLSQIDFDPVLSVAYKVGIKQKLPKYYSLALGSVEITPIELANTFATFGNYGTKCEPYFIRKVVDKEGNILYRQGPKCEEVLPKPESAVMVDLLRAVVLEGTAVKASSMSVPVAGKTGTTNDYSDAWFAGFDPDLTTVVWVGYDKRKPIGKGMAGAEAALPLWIDIMNYANRSGVYKEFPKVEGTVYIPIDPITNKVANENCPGRYILFVEGTYPTVDCDGNQVDFSQLFKKPEENPQPQGESPPTEETNPQPQENQPTKESQEILDILKNR</sequence>
<evidence type="ECO:0000256" key="18">
    <source>
        <dbReference type="ARBA" id="ARBA00034000"/>
    </source>
</evidence>
<accession>C1DUP5</accession>
<evidence type="ECO:0000256" key="3">
    <source>
        <dbReference type="ARBA" id="ARBA00007090"/>
    </source>
</evidence>
<dbReference type="GO" id="GO:0009252">
    <property type="term" value="P:peptidoglycan biosynthetic process"/>
    <property type="evidence" value="ECO:0007669"/>
    <property type="project" value="UniProtKB-KW"/>
</dbReference>
<proteinExistence type="inferred from homology"/>
<dbReference type="GO" id="GO:0005886">
    <property type="term" value="C:plasma membrane"/>
    <property type="evidence" value="ECO:0007669"/>
    <property type="project" value="UniProtKB-SubCell"/>
</dbReference>
<dbReference type="Pfam" id="PF00905">
    <property type="entry name" value="Transpeptidase"/>
    <property type="match status" value="1"/>
</dbReference>
<evidence type="ECO:0000256" key="8">
    <source>
        <dbReference type="ARBA" id="ARBA00022676"/>
    </source>
</evidence>
<dbReference type="GO" id="GO:0071555">
    <property type="term" value="P:cell wall organization"/>
    <property type="evidence" value="ECO:0007669"/>
    <property type="project" value="UniProtKB-KW"/>
</dbReference>